<sequence>MGRWSHLDTDEERLPEGMTRVAYDADTQIYTYRDSDGSYWEGAPGVRYGKLHRVQSEAPPLPSVTLDSEGEYDDDDYYHDSDSDDLLDEKTNNFSEKDNAPALTRPDKAKIHRKAHPAGLPVNKTLPRPDDDADVLSLSGSTIRGSICTTATSFSDITNPEGSQSGSGLKRSGTLSRLARFLSSSSSTSSSRRDSAGLRRAATVGGRSSGAADHHRQVRRGEDARLSRAASTASGETVVEQNRWPRPRPGTTNAPRKRATTFDEILGGM</sequence>
<keyword evidence="3" id="KW-1185">Reference proteome</keyword>
<dbReference type="RefSeq" id="XP_062718372.1">
    <property type="nucleotide sequence ID" value="XM_062869983.1"/>
</dbReference>
<organism evidence="2 3">
    <name type="scientific">Chaetomium strumarium</name>
    <dbReference type="NCBI Taxonomy" id="1170767"/>
    <lineage>
        <taxon>Eukaryota</taxon>
        <taxon>Fungi</taxon>
        <taxon>Dikarya</taxon>
        <taxon>Ascomycota</taxon>
        <taxon>Pezizomycotina</taxon>
        <taxon>Sordariomycetes</taxon>
        <taxon>Sordariomycetidae</taxon>
        <taxon>Sordariales</taxon>
        <taxon>Chaetomiaceae</taxon>
        <taxon>Chaetomium</taxon>
    </lineage>
</organism>
<proteinExistence type="predicted"/>
<feature type="region of interest" description="Disordered" evidence="1">
    <location>
        <begin position="54"/>
        <end position="133"/>
    </location>
</feature>
<feature type="compositionally biased region" description="Low complexity" evidence="1">
    <location>
        <begin position="181"/>
        <end position="190"/>
    </location>
</feature>
<feature type="compositionally biased region" description="Basic and acidic residues" evidence="1">
    <location>
        <begin position="88"/>
        <end position="109"/>
    </location>
</feature>
<evidence type="ECO:0000313" key="3">
    <source>
        <dbReference type="Proteomes" id="UP001273166"/>
    </source>
</evidence>
<evidence type="ECO:0000256" key="1">
    <source>
        <dbReference type="SAM" id="MobiDB-lite"/>
    </source>
</evidence>
<dbReference type="AlphaFoldDB" id="A0AAJ0GMD1"/>
<feature type="compositionally biased region" description="Acidic residues" evidence="1">
    <location>
        <begin position="68"/>
        <end position="87"/>
    </location>
</feature>
<reference evidence="2" key="2">
    <citation type="submission" date="2023-06" db="EMBL/GenBank/DDBJ databases">
        <authorList>
            <consortium name="Lawrence Berkeley National Laboratory"/>
            <person name="Mondo S.J."/>
            <person name="Hensen N."/>
            <person name="Bonometti L."/>
            <person name="Westerberg I."/>
            <person name="Brannstrom I.O."/>
            <person name="Guillou S."/>
            <person name="Cros-Aarteil S."/>
            <person name="Calhoun S."/>
            <person name="Haridas S."/>
            <person name="Kuo A."/>
            <person name="Pangilinan J."/>
            <person name="Riley R."/>
            <person name="Labutti K."/>
            <person name="Andreopoulos B."/>
            <person name="Lipzen A."/>
            <person name="Chen C."/>
            <person name="Yanf M."/>
            <person name="Daum C."/>
            <person name="Ng V."/>
            <person name="Clum A."/>
            <person name="Steindorff A."/>
            <person name="Ohm R."/>
            <person name="Martin F."/>
            <person name="Silar P."/>
            <person name="Natvig D."/>
            <person name="Lalanne C."/>
            <person name="Gautier V."/>
            <person name="Ament-Velasquez S.L."/>
            <person name="Kruys A."/>
            <person name="Hutchinson M.I."/>
            <person name="Powell A.J."/>
            <person name="Barry K."/>
            <person name="Miller A.N."/>
            <person name="Grigoriev I.V."/>
            <person name="Debuchy R."/>
            <person name="Gladieux P."/>
            <person name="Thoren M.H."/>
            <person name="Johannesson H."/>
        </authorList>
    </citation>
    <scope>NUCLEOTIDE SEQUENCE</scope>
    <source>
        <strain evidence="2">CBS 333.67</strain>
    </source>
</reference>
<name>A0AAJ0GMD1_9PEZI</name>
<feature type="compositionally biased region" description="Basic and acidic residues" evidence="1">
    <location>
        <begin position="212"/>
        <end position="226"/>
    </location>
</feature>
<dbReference type="GeneID" id="87888812"/>
<reference evidence="2" key="1">
    <citation type="journal article" date="2023" name="Mol. Phylogenet. Evol.">
        <title>Genome-scale phylogeny and comparative genomics of the fungal order Sordariales.</title>
        <authorList>
            <person name="Hensen N."/>
            <person name="Bonometti L."/>
            <person name="Westerberg I."/>
            <person name="Brannstrom I.O."/>
            <person name="Guillou S."/>
            <person name="Cros-Aarteil S."/>
            <person name="Calhoun S."/>
            <person name="Haridas S."/>
            <person name="Kuo A."/>
            <person name="Mondo S."/>
            <person name="Pangilinan J."/>
            <person name="Riley R."/>
            <person name="LaButti K."/>
            <person name="Andreopoulos B."/>
            <person name="Lipzen A."/>
            <person name="Chen C."/>
            <person name="Yan M."/>
            <person name="Daum C."/>
            <person name="Ng V."/>
            <person name="Clum A."/>
            <person name="Steindorff A."/>
            <person name="Ohm R.A."/>
            <person name="Martin F."/>
            <person name="Silar P."/>
            <person name="Natvig D.O."/>
            <person name="Lalanne C."/>
            <person name="Gautier V."/>
            <person name="Ament-Velasquez S.L."/>
            <person name="Kruys A."/>
            <person name="Hutchinson M.I."/>
            <person name="Powell A.J."/>
            <person name="Barry K."/>
            <person name="Miller A.N."/>
            <person name="Grigoriev I.V."/>
            <person name="Debuchy R."/>
            <person name="Gladieux P."/>
            <person name="Hiltunen Thoren M."/>
            <person name="Johannesson H."/>
        </authorList>
    </citation>
    <scope>NUCLEOTIDE SEQUENCE</scope>
    <source>
        <strain evidence="2">CBS 333.67</strain>
    </source>
</reference>
<accession>A0AAJ0GMD1</accession>
<protein>
    <submittedName>
        <fullName evidence="2">Uncharacterized protein</fullName>
    </submittedName>
</protein>
<dbReference type="Proteomes" id="UP001273166">
    <property type="component" value="Unassembled WGS sequence"/>
</dbReference>
<comment type="caution">
    <text evidence="2">The sequence shown here is derived from an EMBL/GenBank/DDBJ whole genome shotgun (WGS) entry which is preliminary data.</text>
</comment>
<feature type="region of interest" description="Disordered" evidence="1">
    <location>
        <begin position="181"/>
        <end position="269"/>
    </location>
</feature>
<gene>
    <name evidence="2" type="ORF">B0T15DRAFT_543323</name>
</gene>
<dbReference type="EMBL" id="JAUDZG010000007">
    <property type="protein sequence ID" value="KAK3302592.1"/>
    <property type="molecule type" value="Genomic_DNA"/>
</dbReference>
<evidence type="ECO:0000313" key="2">
    <source>
        <dbReference type="EMBL" id="KAK3302592.1"/>
    </source>
</evidence>